<reference evidence="2" key="1">
    <citation type="journal article" date="2020" name="Nature">
        <title>Giant virus diversity and host interactions through global metagenomics.</title>
        <authorList>
            <person name="Schulz F."/>
            <person name="Roux S."/>
            <person name="Paez-Espino D."/>
            <person name="Jungbluth S."/>
            <person name="Walsh D.A."/>
            <person name="Denef V.J."/>
            <person name="McMahon K.D."/>
            <person name="Konstantinidis K.T."/>
            <person name="Eloe-Fadrosh E.A."/>
            <person name="Kyrpides N.C."/>
            <person name="Woyke T."/>
        </authorList>
    </citation>
    <scope>NUCLEOTIDE SEQUENCE</scope>
    <source>
        <strain evidence="2">GVMAG-M-3300023174-49</strain>
    </source>
</reference>
<protein>
    <submittedName>
        <fullName evidence="2">Uncharacterized protein</fullName>
    </submittedName>
</protein>
<feature type="coiled-coil region" evidence="1">
    <location>
        <begin position="5"/>
        <end position="32"/>
    </location>
</feature>
<evidence type="ECO:0000313" key="2">
    <source>
        <dbReference type="EMBL" id="QHT19069.1"/>
    </source>
</evidence>
<evidence type="ECO:0000256" key="1">
    <source>
        <dbReference type="SAM" id="Coils"/>
    </source>
</evidence>
<sequence>MDVDVDELLRINKLQEEKIRSLENELKETKEHLKKYTAPKRSKTYYENHKEDIIAKVKEYKEKTNYSYEVTPDKKKEYNKTAYLKRKEKKSMDEVTA</sequence>
<name>A0A6C0DSQ1_9ZZZZ</name>
<accession>A0A6C0DSQ1</accession>
<proteinExistence type="predicted"/>
<dbReference type="EMBL" id="MN739662">
    <property type="protein sequence ID" value="QHT19069.1"/>
    <property type="molecule type" value="Genomic_DNA"/>
</dbReference>
<dbReference type="AlphaFoldDB" id="A0A6C0DSQ1"/>
<keyword evidence="1" id="KW-0175">Coiled coil</keyword>
<organism evidence="2">
    <name type="scientific">viral metagenome</name>
    <dbReference type="NCBI Taxonomy" id="1070528"/>
    <lineage>
        <taxon>unclassified sequences</taxon>
        <taxon>metagenomes</taxon>
        <taxon>organismal metagenomes</taxon>
    </lineage>
</organism>